<dbReference type="EMBL" id="NBXE01000008">
    <property type="protein sequence ID" value="RFA28885.1"/>
    <property type="molecule type" value="Genomic_DNA"/>
</dbReference>
<protein>
    <submittedName>
        <fullName evidence="1">Uncharacterized protein</fullName>
    </submittedName>
</protein>
<comment type="caution">
    <text evidence="1">The sequence shown here is derived from an EMBL/GenBank/DDBJ whole genome shotgun (WGS) entry which is preliminary data.</text>
</comment>
<sequence>MKLFTFATTAAGGGDDIIALPRGATAAILTVTATATYKGEGTFAVPVLDSANGSTGELLVNTIESYSGTTAFGFLSLRRSESASAGER</sequence>
<gene>
    <name evidence="1" type="ORF">B7R25_04035</name>
</gene>
<organism evidence="1 2">
    <name type="scientific">Subtercola boreus</name>
    <dbReference type="NCBI Taxonomy" id="120213"/>
    <lineage>
        <taxon>Bacteria</taxon>
        <taxon>Bacillati</taxon>
        <taxon>Actinomycetota</taxon>
        <taxon>Actinomycetes</taxon>
        <taxon>Micrococcales</taxon>
        <taxon>Microbacteriaceae</taxon>
        <taxon>Subtercola</taxon>
    </lineage>
</organism>
<evidence type="ECO:0000313" key="2">
    <source>
        <dbReference type="Proteomes" id="UP000257080"/>
    </source>
</evidence>
<dbReference type="OrthoDB" id="2004788at2"/>
<proteinExistence type="predicted"/>
<dbReference type="RefSeq" id="WP_116417675.1">
    <property type="nucleotide sequence ID" value="NZ_NBXC01000008.1"/>
</dbReference>
<name>A0A3E0WFF9_9MICO</name>
<evidence type="ECO:0000313" key="1">
    <source>
        <dbReference type="EMBL" id="RFA28885.1"/>
    </source>
</evidence>
<accession>A0A3E0WFF9</accession>
<dbReference type="Proteomes" id="UP000257080">
    <property type="component" value="Unassembled WGS sequence"/>
</dbReference>
<reference evidence="1 2" key="1">
    <citation type="submission" date="2017-04" db="EMBL/GenBank/DDBJ databases">
        <title>Comparative genome analysis of Subtercola boreus.</title>
        <authorList>
            <person name="Cho Y.-J."/>
            <person name="Cho A."/>
            <person name="Kim O.-S."/>
            <person name="Lee J.-I."/>
        </authorList>
    </citation>
    <scope>NUCLEOTIDE SEQUENCE [LARGE SCALE GENOMIC DNA]</scope>
    <source>
        <strain evidence="1 2">P28004</strain>
    </source>
</reference>
<dbReference type="AlphaFoldDB" id="A0A3E0WFF9"/>